<gene>
    <name evidence="9" type="primary">LOC103720818</name>
</gene>
<dbReference type="GO" id="GO:0006357">
    <property type="term" value="P:regulation of transcription by RNA polymerase II"/>
    <property type="evidence" value="ECO:0007669"/>
    <property type="project" value="TreeGrafter"/>
</dbReference>
<evidence type="ECO:0000259" key="7">
    <source>
        <dbReference type="PROSITE" id="PS51805"/>
    </source>
</evidence>
<dbReference type="PANTHER" id="PTHR13793">
    <property type="entry name" value="PHD FINGER PROTEINS"/>
    <property type="match status" value="1"/>
</dbReference>
<dbReference type="CDD" id="cd15492">
    <property type="entry name" value="PHD_BRPF_JADE_like"/>
    <property type="match status" value="1"/>
</dbReference>
<dbReference type="InterPro" id="IPR034732">
    <property type="entry name" value="EPHD"/>
</dbReference>
<dbReference type="InterPro" id="IPR050701">
    <property type="entry name" value="Histone_Mod_Regulator"/>
</dbReference>
<evidence type="ECO:0000259" key="6">
    <source>
        <dbReference type="PROSITE" id="PS50016"/>
    </source>
</evidence>
<dbReference type="PANTHER" id="PTHR13793:SF148">
    <property type="entry name" value="RING_FYVE_PHD ZINC FINGER SUPERFAMILY PROTEIN"/>
    <property type="match status" value="1"/>
</dbReference>
<accession>A0A8B7CXW5</accession>
<evidence type="ECO:0000313" key="8">
    <source>
        <dbReference type="Proteomes" id="UP000228380"/>
    </source>
</evidence>
<feature type="domain" description="PHD-type" evidence="6">
    <location>
        <begin position="113"/>
        <end position="166"/>
    </location>
</feature>
<dbReference type="PROSITE" id="PS01359">
    <property type="entry name" value="ZF_PHD_1"/>
    <property type="match status" value="1"/>
</dbReference>
<dbReference type="InterPro" id="IPR013083">
    <property type="entry name" value="Znf_RING/FYVE/PHD"/>
</dbReference>
<dbReference type="SMART" id="SM00249">
    <property type="entry name" value="PHD"/>
    <property type="match status" value="2"/>
</dbReference>
<sequence length="317" mass="35567">MENSFDGLPPSKRFKLLHLQENPQSSDSPIRECLPAKKRLDPILRCHHHPIPTASLCLPAKKRVWAPHLLSPLKHEHENPNPIRPQYRLQSRDDEEPSKQQDEDQEEEEVDDGVTCAVCRSTDGDPVDPIVFCDGCDLMVHATCYGNPLINSIPEGDWFCSRCCERKGKEENEGEEKPRSCCCLCPVKGGAVKPTTDGGWAHIMCALLVPEVFFRDPDGRDGIDCSRVPSRRRDMDCYICGSNRGCAIECSEPKCGLGFHVSCGLEKGLSIEYKEGRRGAIVAGFCVDHTQLWKKQQITGKFKIVPREREPKGKTRS</sequence>
<evidence type="ECO:0000313" key="9">
    <source>
        <dbReference type="RefSeq" id="XP_008808952.2"/>
    </source>
</evidence>
<keyword evidence="8" id="KW-1185">Reference proteome</keyword>
<evidence type="ECO:0000256" key="2">
    <source>
        <dbReference type="ARBA" id="ARBA00022771"/>
    </source>
</evidence>
<dbReference type="SUPFAM" id="SSF57903">
    <property type="entry name" value="FYVE/PHD zinc finger"/>
    <property type="match status" value="1"/>
</dbReference>
<evidence type="ECO:0000256" key="4">
    <source>
        <dbReference type="PROSITE-ProRule" id="PRU00146"/>
    </source>
</evidence>
<dbReference type="InterPro" id="IPR011011">
    <property type="entry name" value="Znf_FYVE_PHD"/>
</dbReference>
<dbReference type="InterPro" id="IPR019787">
    <property type="entry name" value="Znf_PHD-finger"/>
</dbReference>
<dbReference type="Pfam" id="PF13832">
    <property type="entry name" value="zf-HC5HC2H_2"/>
    <property type="match status" value="1"/>
</dbReference>
<dbReference type="CDD" id="cd15571">
    <property type="entry name" value="ePHD"/>
    <property type="match status" value="1"/>
</dbReference>
<dbReference type="RefSeq" id="XP_008808952.2">
    <property type="nucleotide sequence ID" value="XM_008810730.4"/>
</dbReference>
<dbReference type="GeneID" id="103720818"/>
<dbReference type="PROSITE" id="PS51805">
    <property type="entry name" value="EPHD"/>
    <property type="match status" value="1"/>
</dbReference>
<dbReference type="Proteomes" id="UP000228380">
    <property type="component" value="Chromosome 8"/>
</dbReference>
<dbReference type="AlphaFoldDB" id="A0A8B7CXW5"/>
<keyword evidence="1" id="KW-0479">Metal-binding</keyword>
<dbReference type="GO" id="GO:0008270">
    <property type="term" value="F:zinc ion binding"/>
    <property type="evidence" value="ECO:0007669"/>
    <property type="project" value="UniProtKB-KW"/>
</dbReference>
<feature type="domain" description="PHD-type" evidence="7">
    <location>
        <begin position="179"/>
        <end position="290"/>
    </location>
</feature>
<dbReference type="KEGG" id="pda:103720818"/>
<dbReference type="OrthoDB" id="20839at2759"/>
<protein>
    <submittedName>
        <fullName evidence="9">Protein Jade-1</fullName>
    </submittedName>
</protein>
<dbReference type="Gene3D" id="3.30.40.10">
    <property type="entry name" value="Zinc/RING finger domain, C3HC4 (zinc finger)"/>
    <property type="match status" value="2"/>
</dbReference>
<keyword evidence="3" id="KW-0862">Zinc</keyword>
<dbReference type="Pfam" id="PF00628">
    <property type="entry name" value="PHD"/>
    <property type="match status" value="1"/>
</dbReference>
<evidence type="ECO:0000256" key="3">
    <source>
        <dbReference type="ARBA" id="ARBA00022833"/>
    </source>
</evidence>
<reference evidence="9" key="2">
    <citation type="submission" date="2025-08" db="UniProtKB">
        <authorList>
            <consortium name="RefSeq"/>
        </authorList>
    </citation>
    <scope>IDENTIFICATION</scope>
    <source>
        <tissue evidence="9">Young leaves</tissue>
    </source>
</reference>
<evidence type="ECO:0000256" key="5">
    <source>
        <dbReference type="SAM" id="MobiDB-lite"/>
    </source>
</evidence>
<organism evidence="8 9">
    <name type="scientific">Phoenix dactylifera</name>
    <name type="common">Date palm</name>
    <dbReference type="NCBI Taxonomy" id="42345"/>
    <lineage>
        <taxon>Eukaryota</taxon>
        <taxon>Viridiplantae</taxon>
        <taxon>Streptophyta</taxon>
        <taxon>Embryophyta</taxon>
        <taxon>Tracheophyta</taxon>
        <taxon>Spermatophyta</taxon>
        <taxon>Magnoliopsida</taxon>
        <taxon>Liliopsida</taxon>
        <taxon>Arecaceae</taxon>
        <taxon>Coryphoideae</taxon>
        <taxon>Phoeniceae</taxon>
        <taxon>Phoenix</taxon>
    </lineage>
</organism>
<proteinExistence type="predicted"/>
<dbReference type="PROSITE" id="PS50016">
    <property type="entry name" value="ZF_PHD_2"/>
    <property type="match status" value="1"/>
</dbReference>
<evidence type="ECO:0000256" key="1">
    <source>
        <dbReference type="ARBA" id="ARBA00022723"/>
    </source>
</evidence>
<reference evidence="8" key="1">
    <citation type="journal article" date="2019" name="Nat. Commun.">
        <title>Genome-wide association mapping of date palm fruit traits.</title>
        <authorList>
            <person name="Hazzouri K.M."/>
            <person name="Gros-Balthazard M."/>
            <person name="Flowers J.M."/>
            <person name="Copetti D."/>
            <person name="Lemansour A."/>
            <person name="Lebrun M."/>
            <person name="Masmoudi K."/>
            <person name="Ferrand S."/>
            <person name="Dhar M.I."/>
            <person name="Fresquez Z.A."/>
            <person name="Rosas U."/>
            <person name="Zhang J."/>
            <person name="Talag J."/>
            <person name="Lee S."/>
            <person name="Kudrna D."/>
            <person name="Powell R.F."/>
            <person name="Leitch I.J."/>
            <person name="Krueger R.R."/>
            <person name="Wing R.A."/>
            <person name="Amiri K.M.A."/>
            <person name="Purugganan M.D."/>
        </authorList>
    </citation>
    <scope>NUCLEOTIDE SEQUENCE [LARGE SCALE GENOMIC DNA]</scope>
    <source>
        <strain evidence="8">cv. Khalas</strain>
    </source>
</reference>
<feature type="region of interest" description="Disordered" evidence="5">
    <location>
        <begin position="73"/>
        <end position="111"/>
    </location>
</feature>
<keyword evidence="2 4" id="KW-0863">Zinc-finger</keyword>
<dbReference type="InterPro" id="IPR019786">
    <property type="entry name" value="Zinc_finger_PHD-type_CS"/>
</dbReference>
<name>A0A8B7CXW5_PHODC</name>
<dbReference type="InterPro" id="IPR001965">
    <property type="entry name" value="Znf_PHD"/>
</dbReference>